<protein>
    <recommendedName>
        <fullName evidence="4">Lipoprotein</fullName>
    </recommendedName>
</protein>
<dbReference type="Proteomes" id="UP000228535">
    <property type="component" value="Unassembled WGS sequence"/>
</dbReference>
<evidence type="ECO:0008006" key="4">
    <source>
        <dbReference type="Google" id="ProtNLM"/>
    </source>
</evidence>
<organism evidence="2 3">
    <name type="scientific">Hymenobacter chitinivorans DSM 11115</name>
    <dbReference type="NCBI Taxonomy" id="1121954"/>
    <lineage>
        <taxon>Bacteria</taxon>
        <taxon>Pseudomonadati</taxon>
        <taxon>Bacteroidota</taxon>
        <taxon>Cytophagia</taxon>
        <taxon>Cytophagales</taxon>
        <taxon>Hymenobacteraceae</taxon>
        <taxon>Hymenobacter</taxon>
    </lineage>
</organism>
<dbReference type="PROSITE" id="PS51257">
    <property type="entry name" value="PROKAR_LIPOPROTEIN"/>
    <property type="match status" value="1"/>
</dbReference>
<dbReference type="EMBL" id="PGFA01000001">
    <property type="protein sequence ID" value="PJJ58871.1"/>
    <property type="molecule type" value="Genomic_DNA"/>
</dbReference>
<keyword evidence="3" id="KW-1185">Reference proteome</keyword>
<proteinExistence type="predicted"/>
<dbReference type="OrthoDB" id="9945149at2"/>
<name>A0A2M9BLR1_9BACT</name>
<dbReference type="RefSeq" id="WP_100334620.1">
    <property type="nucleotide sequence ID" value="NZ_PGFA01000001.1"/>
</dbReference>
<feature type="chain" id="PRO_5014967785" description="Lipoprotein" evidence="1">
    <location>
        <begin position="20"/>
        <end position="123"/>
    </location>
</feature>
<evidence type="ECO:0000313" key="3">
    <source>
        <dbReference type="Proteomes" id="UP000228535"/>
    </source>
</evidence>
<evidence type="ECO:0000313" key="2">
    <source>
        <dbReference type="EMBL" id="PJJ58871.1"/>
    </source>
</evidence>
<sequence length="123" mass="13121">MKATLPILALATVLATACADERPDVVTPEGCGSVIVQENVDGRGLVRYDAQNQVYTIRSSVAGTTNGQIVGFVCGALPEAFRQDSLPVSFTGTYTQYTKAVPPDPGLEYYYLSLSRLEAITGE</sequence>
<dbReference type="AlphaFoldDB" id="A0A2M9BLR1"/>
<feature type="signal peptide" evidence="1">
    <location>
        <begin position="1"/>
        <end position="19"/>
    </location>
</feature>
<keyword evidence="1" id="KW-0732">Signal</keyword>
<accession>A0A2M9BLR1</accession>
<comment type="caution">
    <text evidence="2">The sequence shown here is derived from an EMBL/GenBank/DDBJ whole genome shotgun (WGS) entry which is preliminary data.</text>
</comment>
<gene>
    <name evidence="2" type="ORF">CLV45_0282</name>
</gene>
<evidence type="ECO:0000256" key="1">
    <source>
        <dbReference type="SAM" id="SignalP"/>
    </source>
</evidence>
<reference evidence="2 3" key="1">
    <citation type="submission" date="2017-11" db="EMBL/GenBank/DDBJ databases">
        <title>Genomic Encyclopedia of Archaeal and Bacterial Type Strains, Phase II (KMG-II): From Individual Species to Whole Genera.</title>
        <authorList>
            <person name="Goeker M."/>
        </authorList>
    </citation>
    <scope>NUCLEOTIDE SEQUENCE [LARGE SCALE GENOMIC DNA]</scope>
    <source>
        <strain evidence="2 3">DSM 11115</strain>
    </source>
</reference>